<keyword evidence="9" id="KW-1185">Reference proteome</keyword>
<dbReference type="CDD" id="cd06225">
    <property type="entry name" value="HAMP"/>
    <property type="match status" value="1"/>
</dbReference>
<feature type="coiled-coil region" evidence="4">
    <location>
        <begin position="71"/>
        <end position="98"/>
    </location>
</feature>
<organism evidence="8 9">
    <name type="scientific">Desulfocucumis palustris</name>
    <dbReference type="NCBI Taxonomy" id="1898651"/>
    <lineage>
        <taxon>Bacteria</taxon>
        <taxon>Bacillati</taxon>
        <taxon>Bacillota</taxon>
        <taxon>Clostridia</taxon>
        <taxon>Eubacteriales</taxon>
        <taxon>Desulfocucumaceae</taxon>
        <taxon>Desulfocucumis</taxon>
    </lineage>
</organism>
<keyword evidence="5" id="KW-0472">Membrane</keyword>
<evidence type="ECO:0000256" key="3">
    <source>
        <dbReference type="PROSITE-ProRule" id="PRU00284"/>
    </source>
</evidence>
<dbReference type="InterPro" id="IPR003660">
    <property type="entry name" value="HAMP_dom"/>
</dbReference>
<accession>A0A2L2XCD9</accession>
<reference evidence="9" key="1">
    <citation type="submission" date="2018-02" db="EMBL/GenBank/DDBJ databases">
        <title>Genome sequence of Desulfocucumis palustris strain NAW-5.</title>
        <authorList>
            <person name="Watanabe M."/>
            <person name="Kojima H."/>
            <person name="Fukui M."/>
        </authorList>
    </citation>
    <scope>NUCLEOTIDE SEQUENCE [LARGE SCALE GENOMIC DNA]</scope>
    <source>
        <strain evidence="9">NAW-5</strain>
    </source>
</reference>
<feature type="domain" description="Methyl-accepting transducer" evidence="6">
    <location>
        <begin position="260"/>
        <end position="510"/>
    </location>
</feature>
<evidence type="ECO:0000313" key="8">
    <source>
        <dbReference type="EMBL" id="GBF33999.1"/>
    </source>
</evidence>
<dbReference type="Proteomes" id="UP000239549">
    <property type="component" value="Unassembled WGS sequence"/>
</dbReference>
<evidence type="ECO:0000256" key="1">
    <source>
        <dbReference type="ARBA" id="ARBA00023224"/>
    </source>
</evidence>
<dbReference type="FunFam" id="1.10.287.950:FF:000001">
    <property type="entry name" value="Methyl-accepting chemotaxis sensory transducer"/>
    <property type="match status" value="1"/>
</dbReference>
<protein>
    <submittedName>
        <fullName evidence="8">Methyl-accepting chemotaxis protein</fullName>
    </submittedName>
</protein>
<dbReference type="PROSITE" id="PS50111">
    <property type="entry name" value="CHEMOTAXIS_TRANSDUC_2"/>
    <property type="match status" value="1"/>
</dbReference>
<dbReference type="GO" id="GO:0016020">
    <property type="term" value="C:membrane"/>
    <property type="evidence" value="ECO:0007669"/>
    <property type="project" value="InterPro"/>
</dbReference>
<dbReference type="OrthoDB" id="5392220at2"/>
<keyword evidence="1 3" id="KW-0807">Transducer</keyword>
<dbReference type="Pfam" id="PF00672">
    <property type="entry name" value="HAMP"/>
    <property type="match status" value="1"/>
</dbReference>
<dbReference type="GO" id="GO:0006935">
    <property type="term" value="P:chemotaxis"/>
    <property type="evidence" value="ECO:0007669"/>
    <property type="project" value="InterPro"/>
</dbReference>
<evidence type="ECO:0000256" key="5">
    <source>
        <dbReference type="SAM" id="Phobius"/>
    </source>
</evidence>
<comment type="similarity">
    <text evidence="2">Belongs to the methyl-accepting chemotaxis (MCP) protein family.</text>
</comment>
<dbReference type="InterPro" id="IPR024478">
    <property type="entry name" value="HlyB_4HB_MCP"/>
</dbReference>
<dbReference type="Pfam" id="PF12729">
    <property type="entry name" value="4HB_MCP_1"/>
    <property type="match status" value="1"/>
</dbReference>
<gene>
    <name evidence="8" type="ORF">DCCM_3110</name>
</gene>
<evidence type="ECO:0000313" key="9">
    <source>
        <dbReference type="Proteomes" id="UP000239549"/>
    </source>
</evidence>
<feature type="domain" description="HAMP" evidence="7">
    <location>
        <begin position="209"/>
        <end position="262"/>
    </location>
</feature>
<sequence length="525" mass="56690">MSLNIKAKLLISFSIVVLLTVITGLAGIHSVNSVNKMVFELNENALPGVNYARSIDTDTSDYRAALRKHALSTTEKDLNDAEQEMAMATDNLDKNKKEYEKTITTEEGRNKYQSFLNNWDECLGIARQIMSLSREQKNQEAQDMLNNAFLPAYNKNQESVNTLVEFKIQRADQIYNESQSQYKSAVGIVTAVILFAVLIGFILAFIISRNIANGLNMVVEAADKVARGDLTSQDIAIRGKDEIARLSTAFNKMKSSLKDIINQMVGISLSLSESSQQLASQAEQTSSAASENAATVEEIASTVEHVAQDTQEISTSANEASQNASEGINGINKINAQMNSIITSSDLAVQVIDELSVTLGRVNQIVDLITHIADQTNLLALNAAIEAARAGEQGRGFAVVAEEVRKLAEQSAGAAKEINQLITQVHSESQKAVATMAEGNQRVKEGAEVAGDVGENIKGIIDVVESLSNQIQNVAASAQQVSAGVQNVASTTEEQTAAMEEVSAATEQLNMMANNLDELAKRFKV</sequence>
<dbReference type="SMART" id="SM00304">
    <property type="entry name" value="HAMP"/>
    <property type="match status" value="2"/>
</dbReference>
<dbReference type="InterPro" id="IPR047347">
    <property type="entry name" value="YvaQ-like_sensor"/>
</dbReference>
<comment type="caution">
    <text evidence="8">The sequence shown here is derived from an EMBL/GenBank/DDBJ whole genome shotgun (WGS) entry which is preliminary data.</text>
</comment>
<dbReference type="GO" id="GO:0004888">
    <property type="term" value="F:transmembrane signaling receptor activity"/>
    <property type="evidence" value="ECO:0007669"/>
    <property type="project" value="InterPro"/>
</dbReference>
<evidence type="ECO:0000256" key="2">
    <source>
        <dbReference type="ARBA" id="ARBA00029447"/>
    </source>
</evidence>
<keyword evidence="5" id="KW-0812">Transmembrane</keyword>
<dbReference type="GO" id="GO:0007165">
    <property type="term" value="P:signal transduction"/>
    <property type="evidence" value="ECO:0007669"/>
    <property type="project" value="UniProtKB-KW"/>
</dbReference>
<dbReference type="SMART" id="SM00283">
    <property type="entry name" value="MA"/>
    <property type="match status" value="1"/>
</dbReference>
<dbReference type="InterPro" id="IPR004090">
    <property type="entry name" value="Chemotax_Me-accpt_rcpt"/>
</dbReference>
<dbReference type="PRINTS" id="PR00260">
    <property type="entry name" value="CHEMTRNSDUCR"/>
</dbReference>
<proteinExistence type="inferred from homology"/>
<dbReference type="CDD" id="cd11386">
    <property type="entry name" value="MCP_signal"/>
    <property type="match status" value="1"/>
</dbReference>
<dbReference type="PANTHER" id="PTHR32089">
    <property type="entry name" value="METHYL-ACCEPTING CHEMOTAXIS PROTEIN MCPB"/>
    <property type="match status" value="1"/>
</dbReference>
<dbReference type="InterPro" id="IPR004089">
    <property type="entry name" value="MCPsignal_dom"/>
</dbReference>
<dbReference type="EMBL" id="BFAV01000125">
    <property type="protein sequence ID" value="GBF33999.1"/>
    <property type="molecule type" value="Genomic_DNA"/>
</dbReference>
<dbReference type="SUPFAM" id="SSF58104">
    <property type="entry name" value="Methyl-accepting chemotaxis protein (MCP) signaling domain"/>
    <property type="match status" value="1"/>
</dbReference>
<dbReference type="Pfam" id="PF00015">
    <property type="entry name" value="MCPsignal"/>
    <property type="match status" value="1"/>
</dbReference>
<name>A0A2L2XCD9_9FIRM</name>
<dbReference type="Gene3D" id="1.10.287.950">
    <property type="entry name" value="Methyl-accepting chemotaxis protein"/>
    <property type="match status" value="1"/>
</dbReference>
<evidence type="ECO:0000259" key="7">
    <source>
        <dbReference type="PROSITE" id="PS50885"/>
    </source>
</evidence>
<dbReference type="Gene3D" id="6.10.340.10">
    <property type="match status" value="1"/>
</dbReference>
<evidence type="ECO:0000256" key="4">
    <source>
        <dbReference type="SAM" id="Coils"/>
    </source>
</evidence>
<dbReference type="PROSITE" id="PS50885">
    <property type="entry name" value="HAMP"/>
    <property type="match status" value="1"/>
</dbReference>
<dbReference type="AlphaFoldDB" id="A0A2L2XCD9"/>
<dbReference type="PANTHER" id="PTHR32089:SF112">
    <property type="entry name" value="LYSOZYME-LIKE PROTEIN-RELATED"/>
    <property type="match status" value="1"/>
</dbReference>
<keyword evidence="4" id="KW-0175">Coiled coil</keyword>
<dbReference type="RefSeq" id="WP_104372313.1">
    <property type="nucleotide sequence ID" value="NZ_BFAV01000125.1"/>
</dbReference>
<dbReference type="CDD" id="cd19411">
    <property type="entry name" value="MCP2201-like_sensor"/>
    <property type="match status" value="1"/>
</dbReference>
<keyword evidence="5" id="KW-1133">Transmembrane helix</keyword>
<evidence type="ECO:0000259" key="6">
    <source>
        <dbReference type="PROSITE" id="PS50111"/>
    </source>
</evidence>
<feature type="transmembrane region" description="Helical" evidence="5">
    <location>
        <begin position="185"/>
        <end position="207"/>
    </location>
</feature>